<dbReference type="OrthoDB" id="2647060at2759"/>
<dbReference type="AlphaFoldDB" id="A0A9P7JA86"/>
<reference evidence="1" key="1">
    <citation type="journal article" date="2020" name="New Phytol.">
        <title>Comparative genomics reveals dynamic genome evolution in host specialist ectomycorrhizal fungi.</title>
        <authorList>
            <person name="Lofgren L.A."/>
            <person name="Nguyen N.H."/>
            <person name="Vilgalys R."/>
            <person name="Ruytinx J."/>
            <person name="Liao H.L."/>
            <person name="Branco S."/>
            <person name="Kuo A."/>
            <person name="LaButti K."/>
            <person name="Lipzen A."/>
            <person name="Andreopoulos W."/>
            <person name="Pangilinan J."/>
            <person name="Riley R."/>
            <person name="Hundley H."/>
            <person name="Na H."/>
            <person name="Barry K."/>
            <person name="Grigoriev I.V."/>
            <person name="Stajich J.E."/>
            <person name="Kennedy P.G."/>
        </authorList>
    </citation>
    <scope>NUCLEOTIDE SEQUENCE</scope>
    <source>
        <strain evidence="1">MN1</strain>
    </source>
</reference>
<feature type="non-terminal residue" evidence="1">
    <location>
        <position position="1"/>
    </location>
</feature>
<keyword evidence="2" id="KW-1185">Reference proteome</keyword>
<comment type="caution">
    <text evidence="1">The sequence shown here is derived from an EMBL/GenBank/DDBJ whole genome shotgun (WGS) entry which is preliminary data.</text>
</comment>
<proteinExistence type="predicted"/>
<evidence type="ECO:0000313" key="2">
    <source>
        <dbReference type="Proteomes" id="UP000807769"/>
    </source>
</evidence>
<accession>A0A9P7JA86</accession>
<evidence type="ECO:0000313" key="1">
    <source>
        <dbReference type="EMBL" id="KAG1810610.1"/>
    </source>
</evidence>
<dbReference type="RefSeq" id="XP_041189506.1">
    <property type="nucleotide sequence ID" value="XM_041331464.1"/>
</dbReference>
<sequence length="51" mass="5750">LAQTLIFHDLFPTAPSQPRMVISVQLLAFYCSLFERSRDAVNALASDEHTK</sequence>
<gene>
    <name evidence="1" type="ORF">BJ212DRAFT_1279042</name>
</gene>
<organism evidence="1 2">
    <name type="scientific">Suillus subaureus</name>
    <dbReference type="NCBI Taxonomy" id="48587"/>
    <lineage>
        <taxon>Eukaryota</taxon>
        <taxon>Fungi</taxon>
        <taxon>Dikarya</taxon>
        <taxon>Basidiomycota</taxon>
        <taxon>Agaricomycotina</taxon>
        <taxon>Agaricomycetes</taxon>
        <taxon>Agaricomycetidae</taxon>
        <taxon>Boletales</taxon>
        <taxon>Suillineae</taxon>
        <taxon>Suillaceae</taxon>
        <taxon>Suillus</taxon>
    </lineage>
</organism>
<dbReference type="EMBL" id="JABBWG010000032">
    <property type="protein sequence ID" value="KAG1810610.1"/>
    <property type="molecule type" value="Genomic_DNA"/>
</dbReference>
<protein>
    <submittedName>
        <fullName evidence="1">Uncharacterized protein</fullName>
    </submittedName>
</protein>
<name>A0A9P7JA86_9AGAM</name>
<dbReference type="Proteomes" id="UP000807769">
    <property type="component" value="Unassembled WGS sequence"/>
</dbReference>
<dbReference type="GeneID" id="64625481"/>